<protein>
    <submittedName>
        <fullName evidence="1">Uncharacterized protein</fullName>
    </submittedName>
</protein>
<name>A0A370BZK3_ASPNG</name>
<dbReference type="VEuPathDB" id="FungiDB:M747DRAFT_48838"/>
<dbReference type="AlphaFoldDB" id="A0A370BZK3"/>
<gene>
    <name evidence="1" type="ORF">M747DRAFT_48838</name>
</gene>
<proteinExistence type="predicted"/>
<dbReference type="Proteomes" id="UP000253845">
    <property type="component" value="Unassembled WGS sequence"/>
</dbReference>
<dbReference type="EMBL" id="KZ851917">
    <property type="protein sequence ID" value="RDH19770.1"/>
    <property type="molecule type" value="Genomic_DNA"/>
</dbReference>
<evidence type="ECO:0000313" key="1">
    <source>
        <dbReference type="EMBL" id="RDH19770.1"/>
    </source>
</evidence>
<evidence type="ECO:0000313" key="2">
    <source>
        <dbReference type="Proteomes" id="UP000253845"/>
    </source>
</evidence>
<organism evidence="1 2">
    <name type="scientific">Aspergillus niger ATCC 13496</name>
    <dbReference type="NCBI Taxonomy" id="1353008"/>
    <lineage>
        <taxon>Eukaryota</taxon>
        <taxon>Fungi</taxon>
        <taxon>Dikarya</taxon>
        <taxon>Ascomycota</taxon>
        <taxon>Pezizomycotina</taxon>
        <taxon>Eurotiomycetes</taxon>
        <taxon>Eurotiomycetidae</taxon>
        <taxon>Eurotiales</taxon>
        <taxon>Aspergillaceae</taxon>
        <taxon>Aspergillus</taxon>
        <taxon>Aspergillus subgen. Circumdati</taxon>
    </lineage>
</organism>
<reference evidence="1 2" key="1">
    <citation type="submission" date="2018-07" db="EMBL/GenBank/DDBJ databases">
        <title>Section-level genome sequencing of Aspergillus section Nigri to investigate inter- and intra-species variation.</title>
        <authorList>
            <consortium name="DOE Joint Genome Institute"/>
            <person name="Vesth T.C."/>
            <person name="Nybo J.L."/>
            <person name="Theobald S."/>
            <person name="Frisvad J.C."/>
            <person name="Larsen T.O."/>
            <person name="Nielsen K.F."/>
            <person name="Hoof J.B."/>
            <person name="Brandl J."/>
            <person name="Salamov A."/>
            <person name="Riley R."/>
            <person name="Gladden J.M."/>
            <person name="Phatale P."/>
            <person name="Nielsen M.T."/>
            <person name="Lyhne E.K."/>
            <person name="Kogle M.E."/>
            <person name="Strasser K."/>
            <person name="McDonnell E."/>
            <person name="Barry K."/>
            <person name="Clum A."/>
            <person name="Chen C."/>
            <person name="Nolan M."/>
            <person name="Sandor L."/>
            <person name="Kuo A."/>
            <person name="Lipzen A."/>
            <person name="Hainaut M."/>
            <person name="Drula E."/>
            <person name="Tsang A."/>
            <person name="Magnuson J.K."/>
            <person name="Henrissat B."/>
            <person name="Wiebenga A."/>
            <person name="Simmons B.A."/>
            <person name="Makela M.R."/>
            <person name="De vries R.P."/>
            <person name="Grigoriev I.V."/>
            <person name="Mortensen U.H."/>
            <person name="Baker S.E."/>
            <person name="Andersen M.R."/>
        </authorList>
    </citation>
    <scope>NUCLEOTIDE SEQUENCE [LARGE SCALE GENOMIC DNA]</scope>
    <source>
        <strain evidence="1 2">ATCC 13496</strain>
    </source>
</reference>
<sequence>MRQIRPGFGSVYFPSVYVWAASLLLDSNADFVASAIVTRSSASVPNSSRSLRICLSSSESALSAPPCSCETWSSSSARQSLVRWRVARCAFRS</sequence>
<accession>A0A370BZK3</accession>